<dbReference type="EMBL" id="JAVXUP010001396">
    <property type="protein sequence ID" value="KAK3012168.1"/>
    <property type="molecule type" value="Genomic_DNA"/>
</dbReference>
<sequence>MAAAGAMRASVKSVSRGLMQLRISSEERIDLIARELISRTRDSSRASLLICLSSALLTEIFPLRHFYTGKLGYHRGNSVGLTEVKEHLVRTIFKEAGAITGAFCNQYVLADKGRKSRWRILSGTTVKMATCGISRWL</sequence>
<dbReference type="PANTHER" id="PTHR36337">
    <property type="entry name" value="OBSCURIN-LIKE PROTEIN"/>
    <property type="match status" value="1"/>
</dbReference>
<protein>
    <submittedName>
        <fullName evidence="1">Uncharacterized protein</fullName>
    </submittedName>
</protein>
<comment type="caution">
    <text evidence="1">The sequence shown here is derived from an EMBL/GenBank/DDBJ whole genome shotgun (WGS) entry which is preliminary data.</text>
</comment>
<reference evidence="1" key="1">
    <citation type="submission" date="2022-12" db="EMBL/GenBank/DDBJ databases">
        <title>Draft genome assemblies for two species of Escallonia (Escalloniales).</title>
        <authorList>
            <person name="Chanderbali A."/>
            <person name="Dervinis C."/>
            <person name="Anghel I."/>
            <person name="Soltis D."/>
            <person name="Soltis P."/>
            <person name="Zapata F."/>
        </authorList>
    </citation>
    <scope>NUCLEOTIDE SEQUENCE</scope>
    <source>
        <strain evidence="1">UCBG64.0493</strain>
        <tissue evidence="1">Leaf</tissue>
    </source>
</reference>
<keyword evidence="2" id="KW-1185">Reference proteome</keyword>
<dbReference type="Proteomes" id="UP001188597">
    <property type="component" value="Unassembled WGS sequence"/>
</dbReference>
<evidence type="ECO:0000313" key="1">
    <source>
        <dbReference type="EMBL" id="KAK3012168.1"/>
    </source>
</evidence>
<dbReference type="AlphaFoldDB" id="A0AA88VQZ2"/>
<accession>A0AA88VQZ2</accession>
<name>A0AA88VQZ2_9ASTE</name>
<organism evidence="1 2">
    <name type="scientific">Escallonia herrerae</name>
    <dbReference type="NCBI Taxonomy" id="1293975"/>
    <lineage>
        <taxon>Eukaryota</taxon>
        <taxon>Viridiplantae</taxon>
        <taxon>Streptophyta</taxon>
        <taxon>Embryophyta</taxon>
        <taxon>Tracheophyta</taxon>
        <taxon>Spermatophyta</taxon>
        <taxon>Magnoliopsida</taxon>
        <taxon>eudicotyledons</taxon>
        <taxon>Gunneridae</taxon>
        <taxon>Pentapetalae</taxon>
        <taxon>asterids</taxon>
        <taxon>campanulids</taxon>
        <taxon>Escalloniales</taxon>
        <taxon>Escalloniaceae</taxon>
        <taxon>Escallonia</taxon>
    </lineage>
</organism>
<evidence type="ECO:0000313" key="2">
    <source>
        <dbReference type="Proteomes" id="UP001188597"/>
    </source>
</evidence>
<proteinExistence type="predicted"/>
<gene>
    <name evidence="1" type="ORF">RJ639_010467</name>
</gene>
<dbReference type="PANTHER" id="PTHR36337:SF1">
    <property type="entry name" value="OBSCURIN-LIKE PROTEIN"/>
    <property type="match status" value="1"/>
</dbReference>